<name>A0ACB7TG20_HYAAI</name>
<accession>A0ACB7TG20</accession>
<sequence length="380" mass="42726">MANHEYLLTGFGDFWERRHVTFVEPLPDIHVCSFCGCMPSQSRVLPCRHVTCSSCENQLDVSGHCNFDGQEFSLLDSIWMAYELDKLEERRARCLNRSCSFTGSLREVREHLLDCMEELVKCIACHDTFARKDMVKHHELCQRRPLSLGSPQSSVIAKGIAQIKQELGNLASEAANPHDNVAEATKAMVIRLSRFEAVLSSSKEPNCNPGGSSSHCVQLLRRYGRSAGPFRAAAKPGVFVAHCFFHDIQKCHQELDKMLTVSKTSEVIVLAGYSVRLVLKLMNDTDGYISFSFGLCLQDGYWNGVVEWPFAKIVHVILTHPSNEGKDVRAVVPMSSHAVTKKPWPNQQNSVSFAEKFTWEMVEREGFIHDGSLIATLEFE</sequence>
<proteinExistence type="predicted"/>
<dbReference type="EMBL" id="CM023481">
    <property type="protein sequence ID" value="KAH6944989.1"/>
    <property type="molecule type" value="Genomic_DNA"/>
</dbReference>
<gene>
    <name evidence="1" type="ORF">HPB50_006691</name>
</gene>
<dbReference type="Proteomes" id="UP000821845">
    <property type="component" value="Chromosome 1"/>
</dbReference>
<evidence type="ECO:0000313" key="1">
    <source>
        <dbReference type="EMBL" id="KAH6944989.1"/>
    </source>
</evidence>
<reference evidence="1" key="1">
    <citation type="submission" date="2020-05" db="EMBL/GenBank/DDBJ databases">
        <title>Large-scale comparative analyses of tick genomes elucidate their genetic diversity and vector capacities.</title>
        <authorList>
            <person name="Jia N."/>
            <person name="Wang J."/>
            <person name="Shi W."/>
            <person name="Du L."/>
            <person name="Sun Y."/>
            <person name="Zhan W."/>
            <person name="Jiang J."/>
            <person name="Wang Q."/>
            <person name="Zhang B."/>
            <person name="Ji P."/>
            <person name="Sakyi L.B."/>
            <person name="Cui X."/>
            <person name="Yuan T."/>
            <person name="Jiang B."/>
            <person name="Yang W."/>
            <person name="Lam T.T.-Y."/>
            <person name="Chang Q."/>
            <person name="Ding S."/>
            <person name="Wang X."/>
            <person name="Zhu J."/>
            <person name="Ruan X."/>
            <person name="Zhao L."/>
            <person name="Wei J."/>
            <person name="Que T."/>
            <person name="Du C."/>
            <person name="Cheng J."/>
            <person name="Dai P."/>
            <person name="Han X."/>
            <person name="Huang E."/>
            <person name="Gao Y."/>
            <person name="Liu J."/>
            <person name="Shao H."/>
            <person name="Ye R."/>
            <person name="Li L."/>
            <person name="Wei W."/>
            <person name="Wang X."/>
            <person name="Wang C."/>
            <person name="Yang T."/>
            <person name="Huo Q."/>
            <person name="Li W."/>
            <person name="Guo W."/>
            <person name="Chen H."/>
            <person name="Zhou L."/>
            <person name="Ni X."/>
            <person name="Tian J."/>
            <person name="Zhou Y."/>
            <person name="Sheng Y."/>
            <person name="Liu T."/>
            <person name="Pan Y."/>
            <person name="Xia L."/>
            <person name="Li J."/>
            <person name="Zhao F."/>
            <person name="Cao W."/>
        </authorList>
    </citation>
    <scope>NUCLEOTIDE SEQUENCE</scope>
    <source>
        <strain evidence="1">Hyas-2018</strain>
    </source>
</reference>
<comment type="caution">
    <text evidence="1">The sequence shown here is derived from an EMBL/GenBank/DDBJ whole genome shotgun (WGS) entry which is preliminary data.</text>
</comment>
<protein>
    <submittedName>
        <fullName evidence="1">Uncharacterized protein</fullName>
    </submittedName>
</protein>
<evidence type="ECO:0000313" key="2">
    <source>
        <dbReference type="Proteomes" id="UP000821845"/>
    </source>
</evidence>
<organism evidence="1 2">
    <name type="scientific">Hyalomma asiaticum</name>
    <name type="common">Tick</name>
    <dbReference type="NCBI Taxonomy" id="266040"/>
    <lineage>
        <taxon>Eukaryota</taxon>
        <taxon>Metazoa</taxon>
        <taxon>Ecdysozoa</taxon>
        <taxon>Arthropoda</taxon>
        <taxon>Chelicerata</taxon>
        <taxon>Arachnida</taxon>
        <taxon>Acari</taxon>
        <taxon>Parasitiformes</taxon>
        <taxon>Ixodida</taxon>
        <taxon>Ixodoidea</taxon>
        <taxon>Ixodidae</taxon>
        <taxon>Hyalomminae</taxon>
        <taxon>Hyalomma</taxon>
    </lineage>
</organism>
<keyword evidence="2" id="KW-1185">Reference proteome</keyword>